<dbReference type="RefSeq" id="XP_024706159.1">
    <property type="nucleotide sequence ID" value="XM_024853136.1"/>
</dbReference>
<dbReference type="EMBL" id="MSFO01000003">
    <property type="protein sequence ID" value="PLB50857.1"/>
    <property type="molecule type" value="Genomic_DNA"/>
</dbReference>
<dbReference type="STRING" id="1392250.A0A2I2GDG8"/>
<name>A0A2I2GDG8_9EURO</name>
<dbReference type="Gene3D" id="3.40.390.10">
    <property type="entry name" value="Collagenase (Catalytic Domain)"/>
    <property type="match status" value="1"/>
</dbReference>
<dbReference type="InterPro" id="IPR024079">
    <property type="entry name" value="MetalloPept_cat_dom_sf"/>
</dbReference>
<proteinExistence type="predicted"/>
<organism evidence="3 4">
    <name type="scientific">Aspergillus steynii IBT 23096</name>
    <dbReference type="NCBI Taxonomy" id="1392250"/>
    <lineage>
        <taxon>Eukaryota</taxon>
        <taxon>Fungi</taxon>
        <taxon>Dikarya</taxon>
        <taxon>Ascomycota</taxon>
        <taxon>Pezizomycotina</taxon>
        <taxon>Eurotiomycetes</taxon>
        <taxon>Eurotiomycetidae</taxon>
        <taxon>Eurotiales</taxon>
        <taxon>Aspergillaceae</taxon>
        <taxon>Aspergillus</taxon>
        <taxon>Aspergillus subgen. Circumdati</taxon>
    </lineage>
</organism>
<feature type="region of interest" description="Disordered" evidence="1">
    <location>
        <begin position="301"/>
        <end position="325"/>
    </location>
</feature>
<feature type="compositionally biased region" description="Polar residues" evidence="1">
    <location>
        <begin position="311"/>
        <end position="325"/>
    </location>
</feature>
<dbReference type="Proteomes" id="UP000234275">
    <property type="component" value="Unassembled WGS sequence"/>
</dbReference>
<dbReference type="GO" id="GO:0008237">
    <property type="term" value="F:metallopeptidase activity"/>
    <property type="evidence" value="ECO:0007669"/>
    <property type="project" value="InterPro"/>
</dbReference>
<feature type="signal peptide" evidence="2">
    <location>
        <begin position="1"/>
        <end position="24"/>
    </location>
</feature>
<sequence length="325" mass="36739">MNLTSKQILTLLISNFIVLQHASAWVLDKRCDDLGYGDLVRRGMAKALDMAQAAQDTLQALKDGTHNEAQMDLFEYMFSFAVEGNGNNRRLKMDEWERIVNTYTEVLKFAPVRQPDEDIPTTEVVIYCDYSRYIEGQSCSGKKKRNLACDKDTSLTNKINFVWRQCKSTVAMVPAMALTSSNGSRRFAQMDLCGWYLRFVSTSKKQFWSDISAKSILAKPLHEVFNARYLRSEMDASALLDHTILHELTHALSQDDTDDVGGMRSYGWRRSVEIGKTSKFWRNADNYAYFGLAARMISPRDGTSAARPNKDGSTSALTVASEQLL</sequence>
<dbReference type="VEuPathDB" id="FungiDB:P170DRAFT_474405"/>
<keyword evidence="2" id="KW-0732">Signal</keyword>
<reference evidence="3 4" key="1">
    <citation type="submission" date="2016-12" db="EMBL/GenBank/DDBJ databases">
        <title>The genomes of Aspergillus section Nigri reveals drivers in fungal speciation.</title>
        <authorList>
            <consortium name="DOE Joint Genome Institute"/>
            <person name="Vesth T.C."/>
            <person name="Nybo J."/>
            <person name="Theobald S."/>
            <person name="Brandl J."/>
            <person name="Frisvad J.C."/>
            <person name="Nielsen K.F."/>
            <person name="Lyhne E.K."/>
            <person name="Kogle M.E."/>
            <person name="Kuo A."/>
            <person name="Riley R."/>
            <person name="Clum A."/>
            <person name="Nolan M."/>
            <person name="Lipzen A."/>
            <person name="Salamov A."/>
            <person name="Henrissat B."/>
            <person name="Wiebenga A."/>
            <person name="De Vries R.P."/>
            <person name="Grigoriev I.V."/>
            <person name="Mortensen U.H."/>
            <person name="Andersen M.R."/>
            <person name="Baker S.E."/>
        </authorList>
    </citation>
    <scope>NUCLEOTIDE SEQUENCE [LARGE SCALE GENOMIC DNA]</scope>
    <source>
        <strain evidence="3 4">IBT 23096</strain>
    </source>
</reference>
<evidence type="ECO:0000313" key="4">
    <source>
        <dbReference type="Proteomes" id="UP000234275"/>
    </source>
</evidence>
<keyword evidence="4" id="KW-1185">Reference proteome</keyword>
<comment type="caution">
    <text evidence="3">The sequence shown here is derived from an EMBL/GenBank/DDBJ whole genome shotgun (WGS) entry which is preliminary data.</text>
</comment>
<feature type="chain" id="PRO_5014154599" evidence="2">
    <location>
        <begin position="25"/>
        <end position="325"/>
    </location>
</feature>
<protein>
    <submittedName>
        <fullName evidence="3">Uncharacterized protein</fullName>
    </submittedName>
</protein>
<evidence type="ECO:0000256" key="1">
    <source>
        <dbReference type="SAM" id="MobiDB-lite"/>
    </source>
</evidence>
<dbReference type="GeneID" id="36560834"/>
<dbReference type="OrthoDB" id="4526765at2759"/>
<dbReference type="AlphaFoldDB" id="A0A2I2GDG8"/>
<evidence type="ECO:0000313" key="3">
    <source>
        <dbReference type="EMBL" id="PLB50857.1"/>
    </source>
</evidence>
<gene>
    <name evidence="3" type="ORF">P170DRAFT_474405</name>
</gene>
<dbReference type="SUPFAM" id="SSF55486">
    <property type="entry name" value="Metalloproteases ('zincins'), catalytic domain"/>
    <property type="match status" value="1"/>
</dbReference>
<evidence type="ECO:0000256" key="2">
    <source>
        <dbReference type="SAM" id="SignalP"/>
    </source>
</evidence>
<accession>A0A2I2GDG8</accession>